<feature type="region of interest" description="Disordered" evidence="3">
    <location>
        <begin position="923"/>
        <end position="944"/>
    </location>
</feature>
<feature type="compositionally biased region" description="Low complexity" evidence="3">
    <location>
        <begin position="602"/>
        <end position="615"/>
    </location>
</feature>
<feature type="region of interest" description="Disordered" evidence="3">
    <location>
        <begin position="450"/>
        <end position="494"/>
    </location>
</feature>
<dbReference type="AlphaFoldDB" id="A0A8H7BV39"/>
<feature type="compositionally biased region" description="Low complexity" evidence="3">
    <location>
        <begin position="736"/>
        <end position="754"/>
    </location>
</feature>
<dbReference type="GO" id="GO:0006281">
    <property type="term" value="P:DNA repair"/>
    <property type="evidence" value="ECO:0007669"/>
    <property type="project" value="UniProtKB-ARBA"/>
</dbReference>
<feature type="region of interest" description="Disordered" evidence="3">
    <location>
        <begin position="808"/>
        <end position="910"/>
    </location>
</feature>
<feature type="region of interest" description="Disordered" evidence="3">
    <location>
        <begin position="671"/>
        <end position="754"/>
    </location>
</feature>
<sequence>MGVAGLWDVLKPAAKTRSLTELAVKEGFQTNPKGLRGYRIGIDASIWFFHAEYGKEGENPVLRTLFFRCATLTKAPFLPLFVFDGPKRPDFKRGKRINKSTNKLITGMKTIVEAFGFEWRTAPGEAEAELAYLNRIGVIDGILSDDVDNFLFGALTVIRNQSNNLSGNKSNPVVNSEGKDDKNHTRVFHLQDIQNHEDIQLSRGGLILIGLLSGGDYEEGLRKCGMVTAHSLARCGLGDTLFEAANKLSREELVDFLHTWREELRQELKTNSKGFLKNRQIALSKSVPDTFPNIDVLLSYAQPITSESLGHAGRNPIITWTKEPNFALLAAACELYFEWGYKESIIKRFRTVIWPGAVLRILRRAVLEVDQISASQYEDEGYGTPSKMIAKHFSNMHLDVKNTSDENGAAALDANLIISISLERNHVSTDRLLEYRVEVAPSQLVQLAESGIKGLRQPEGPNEWDSDEDENGNDEDEEGGRRKGKRAAGPVDPTSHLRLWMPACMVDIVEKKLVKDFRDKQERKKLKKKAPSRKKAASAPSPPGSPTRPAKAFEPSTSVLRDRTLNEFLPLTPSKRKPKEFPLMMARREEEEESTGDEGELPIIAAIAPAKPSSSRLAKTKTSRDKEGAATSSQRSQQSTYPSSKSIEDTLALNLEDGDELPVLPAFALPRHSVPVSPNRSSSQPVNTSKGKKTVKSSRQRAPRSAPPSSRMVSATPALSSEDDDELPVIHDITRPKPSIPIIAKRSSSRSASTSKVQQVAATFDEAIPPSSLPSSKVIDKTLALSDSEEELPAHVYQTVRPTKVSEFNRIEGYVSLSDDDNYKKLPRPARPSQKSNKKSTQITLSSYLERDGRRKPSVSQSDSSGNQQIHKSPRKSRKQTSPRHTAPHKEDPLIINISDESDTGYTGISQPSVAPLQLARARKTATPIPSRARSTNIDVIDLT</sequence>
<gene>
    <name evidence="6" type="ORF">Agabi119p4_11459</name>
</gene>
<dbReference type="SUPFAM" id="SSF47807">
    <property type="entry name" value="5' to 3' exonuclease, C-terminal subdomain"/>
    <property type="match status" value="1"/>
</dbReference>
<dbReference type="EMBL" id="JABXXO010000016">
    <property type="protein sequence ID" value="KAF7759764.1"/>
    <property type="molecule type" value="Genomic_DNA"/>
</dbReference>
<accession>A0A8H7BV39</accession>
<dbReference type="InterPro" id="IPR036279">
    <property type="entry name" value="5-3_exonuclease_C_sf"/>
</dbReference>
<dbReference type="PRINTS" id="PR00853">
    <property type="entry name" value="XPGRADSUPER"/>
</dbReference>
<dbReference type="InterPro" id="IPR029060">
    <property type="entry name" value="PIN-like_dom_sf"/>
</dbReference>
<feature type="domain" description="XPG N-terminal" evidence="5">
    <location>
        <begin position="1"/>
        <end position="103"/>
    </location>
</feature>
<dbReference type="Pfam" id="PF00752">
    <property type="entry name" value="XPG_N"/>
    <property type="match status" value="1"/>
</dbReference>
<feature type="compositionally biased region" description="Low complexity" evidence="3">
    <location>
        <begin position="632"/>
        <end position="644"/>
    </location>
</feature>
<dbReference type="InterPro" id="IPR006086">
    <property type="entry name" value="XPG-I_dom"/>
</dbReference>
<feature type="compositionally biased region" description="Basic residues" evidence="3">
    <location>
        <begin position="872"/>
        <end position="882"/>
    </location>
</feature>
<evidence type="ECO:0000256" key="1">
    <source>
        <dbReference type="ARBA" id="ARBA00022722"/>
    </source>
</evidence>
<dbReference type="CDD" id="cd09870">
    <property type="entry name" value="PIN_YEN1"/>
    <property type="match status" value="1"/>
</dbReference>
<keyword evidence="1" id="KW-0540">Nuclease</keyword>
<dbReference type="Pfam" id="PF18380">
    <property type="entry name" value="GEN1_C"/>
    <property type="match status" value="1"/>
</dbReference>
<reference evidence="6 7" key="1">
    <citation type="journal article" name="Sci. Rep.">
        <title>Telomere-to-telomere assembled and centromere annotated genomes of the two main subspecies of the button mushroom Agaricus bisporus reveal especially polymorphic chromosome ends.</title>
        <authorList>
            <person name="Sonnenberg A.S.M."/>
            <person name="Sedaghat-Telgerd N."/>
            <person name="Lavrijssen B."/>
            <person name="Ohm R.A."/>
            <person name="Hendrickx P.M."/>
            <person name="Scholtmeijer K."/>
            <person name="Baars J.J.P."/>
            <person name="van Peer A."/>
        </authorList>
    </citation>
    <scope>NUCLEOTIDE SEQUENCE [LARGE SCALE GENOMIC DNA]</scope>
    <source>
        <strain evidence="6 7">H119_p4</strain>
    </source>
</reference>
<feature type="compositionally biased region" description="Polar residues" evidence="3">
    <location>
        <begin position="676"/>
        <end position="689"/>
    </location>
</feature>
<dbReference type="CDD" id="cd09906">
    <property type="entry name" value="H3TH_YEN1"/>
    <property type="match status" value="1"/>
</dbReference>
<feature type="compositionally biased region" description="Acidic residues" evidence="3">
    <location>
        <begin position="590"/>
        <end position="600"/>
    </location>
</feature>
<evidence type="ECO:0008006" key="8">
    <source>
        <dbReference type="Google" id="ProtNLM"/>
    </source>
</evidence>
<evidence type="ECO:0000259" key="5">
    <source>
        <dbReference type="SMART" id="SM00485"/>
    </source>
</evidence>
<evidence type="ECO:0000313" key="6">
    <source>
        <dbReference type="EMBL" id="KAF7759764.1"/>
    </source>
</evidence>
<feature type="compositionally biased region" description="Basic residues" evidence="3">
    <location>
        <begin position="523"/>
        <end position="536"/>
    </location>
</feature>
<dbReference type="GO" id="GO:0008821">
    <property type="term" value="F:crossover junction DNA endonuclease activity"/>
    <property type="evidence" value="ECO:0007669"/>
    <property type="project" value="InterPro"/>
</dbReference>
<organism evidence="6 7">
    <name type="scientific">Agaricus bisporus var. burnettii</name>
    <dbReference type="NCBI Taxonomy" id="192524"/>
    <lineage>
        <taxon>Eukaryota</taxon>
        <taxon>Fungi</taxon>
        <taxon>Dikarya</taxon>
        <taxon>Basidiomycota</taxon>
        <taxon>Agaricomycotina</taxon>
        <taxon>Agaricomycetes</taxon>
        <taxon>Agaricomycetidae</taxon>
        <taxon>Agaricales</taxon>
        <taxon>Agaricineae</taxon>
        <taxon>Agaricaceae</taxon>
        <taxon>Agaricus</taxon>
    </lineage>
</organism>
<evidence type="ECO:0000313" key="7">
    <source>
        <dbReference type="Proteomes" id="UP000629468"/>
    </source>
</evidence>
<feature type="domain" description="XPG-I" evidence="4">
    <location>
        <begin position="113"/>
        <end position="190"/>
    </location>
</feature>
<feature type="compositionally biased region" description="Basic residues" evidence="3">
    <location>
        <begin position="690"/>
        <end position="702"/>
    </location>
</feature>
<dbReference type="InterPro" id="IPR006085">
    <property type="entry name" value="XPG_DNA_repair_N"/>
</dbReference>
<feature type="region of interest" description="Disordered" evidence="3">
    <location>
        <begin position="519"/>
        <end position="653"/>
    </location>
</feature>
<feature type="compositionally biased region" description="Acidic residues" evidence="3">
    <location>
        <begin position="462"/>
        <end position="478"/>
    </location>
</feature>
<dbReference type="SMART" id="SM00484">
    <property type="entry name" value="XPGI"/>
    <property type="match status" value="1"/>
</dbReference>
<feature type="compositionally biased region" description="Polar residues" evidence="3">
    <location>
        <begin position="858"/>
        <end position="871"/>
    </location>
</feature>
<dbReference type="Pfam" id="PF00867">
    <property type="entry name" value="XPG_I"/>
    <property type="match status" value="1"/>
</dbReference>
<dbReference type="GO" id="GO:0017108">
    <property type="term" value="F:5'-flap endonuclease activity"/>
    <property type="evidence" value="ECO:0007669"/>
    <property type="project" value="TreeGrafter"/>
</dbReference>
<dbReference type="Proteomes" id="UP000629468">
    <property type="component" value="Unassembled WGS sequence"/>
</dbReference>
<name>A0A8H7BV39_AGABI</name>
<evidence type="ECO:0000256" key="3">
    <source>
        <dbReference type="SAM" id="MobiDB-lite"/>
    </source>
</evidence>
<feature type="compositionally biased region" description="Polar residues" evidence="3">
    <location>
        <begin position="707"/>
        <end position="719"/>
    </location>
</feature>
<evidence type="ECO:0000259" key="4">
    <source>
        <dbReference type="SMART" id="SM00484"/>
    </source>
</evidence>
<proteinExistence type="predicted"/>
<dbReference type="SMART" id="SM00485">
    <property type="entry name" value="XPGN"/>
    <property type="match status" value="1"/>
</dbReference>
<dbReference type="PANTHER" id="PTHR11081:SF75">
    <property type="entry name" value="ENDONUCLEASE, PUTATIVE (AFU_ORTHOLOGUE AFUA_3G13260)-RELATED"/>
    <property type="match status" value="1"/>
</dbReference>
<keyword evidence="2" id="KW-0378">Hydrolase</keyword>
<dbReference type="PANTHER" id="PTHR11081">
    <property type="entry name" value="FLAP ENDONUCLEASE FAMILY MEMBER"/>
    <property type="match status" value="1"/>
</dbReference>
<feature type="compositionally biased region" description="Polar residues" evidence="3">
    <location>
        <begin position="833"/>
        <end position="847"/>
    </location>
</feature>
<evidence type="ECO:0000256" key="2">
    <source>
        <dbReference type="ARBA" id="ARBA00022801"/>
    </source>
</evidence>
<dbReference type="InterPro" id="IPR041177">
    <property type="entry name" value="GEN1_C"/>
</dbReference>
<dbReference type="Gene3D" id="3.40.50.1010">
    <property type="entry name" value="5'-nuclease"/>
    <property type="match status" value="2"/>
</dbReference>
<comment type="caution">
    <text evidence="6">The sequence shown here is derived from an EMBL/GenBank/DDBJ whole genome shotgun (WGS) entry which is preliminary data.</text>
</comment>
<dbReference type="InterPro" id="IPR037316">
    <property type="entry name" value="Yen1_H3TH"/>
</dbReference>
<dbReference type="InterPro" id="IPR006084">
    <property type="entry name" value="XPG/Rad2"/>
</dbReference>
<dbReference type="SUPFAM" id="SSF88723">
    <property type="entry name" value="PIN domain-like"/>
    <property type="match status" value="1"/>
</dbReference>
<protein>
    <recommendedName>
        <fullName evidence="8">XPG-I domain-containing protein</fullName>
    </recommendedName>
</protein>